<dbReference type="SMART" id="SM00240">
    <property type="entry name" value="FHA"/>
    <property type="match status" value="1"/>
</dbReference>
<dbReference type="Pfam" id="PF20232">
    <property type="entry name" value="T6SS_FHA_C"/>
    <property type="match status" value="1"/>
</dbReference>
<dbReference type="InterPro" id="IPR017735">
    <property type="entry name" value="T6SS_FHA"/>
</dbReference>
<reference evidence="3 4" key="1">
    <citation type="submission" date="2017-06" db="EMBL/GenBank/DDBJ databases">
        <title>Draft genome of Pseudomonas nitroreducens DF05.</title>
        <authorList>
            <person name="Iyer R."/>
        </authorList>
    </citation>
    <scope>NUCLEOTIDE SEQUENCE [LARGE SCALE GENOMIC DNA]</scope>
    <source>
        <strain evidence="3 4">DF05</strain>
    </source>
</reference>
<dbReference type="InterPro" id="IPR008984">
    <property type="entry name" value="SMAD_FHA_dom_sf"/>
</dbReference>
<dbReference type="PROSITE" id="PS50006">
    <property type="entry name" value="FHA_DOMAIN"/>
    <property type="match status" value="1"/>
</dbReference>
<accession>A0A246F9S7</accession>
<dbReference type="InterPro" id="IPR046883">
    <property type="entry name" value="T6SS_FHA_C"/>
</dbReference>
<feature type="compositionally biased region" description="Pro residues" evidence="1">
    <location>
        <begin position="194"/>
        <end position="203"/>
    </location>
</feature>
<evidence type="ECO:0000313" key="3">
    <source>
        <dbReference type="EMBL" id="OWP51098.1"/>
    </source>
</evidence>
<dbReference type="Pfam" id="PF00498">
    <property type="entry name" value="FHA"/>
    <property type="match status" value="1"/>
</dbReference>
<dbReference type="EMBL" id="NJBA01000003">
    <property type="protein sequence ID" value="OWP51098.1"/>
    <property type="molecule type" value="Genomic_DNA"/>
</dbReference>
<feature type="domain" description="FHA" evidence="2">
    <location>
        <begin position="28"/>
        <end position="78"/>
    </location>
</feature>
<evidence type="ECO:0000256" key="1">
    <source>
        <dbReference type="SAM" id="MobiDB-lite"/>
    </source>
</evidence>
<proteinExistence type="predicted"/>
<dbReference type="SUPFAM" id="SSF49879">
    <property type="entry name" value="SMAD/FHA domain"/>
    <property type="match status" value="1"/>
</dbReference>
<dbReference type="CDD" id="cd00060">
    <property type="entry name" value="FHA"/>
    <property type="match status" value="1"/>
</dbReference>
<dbReference type="NCBIfam" id="TIGR03354">
    <property type="entry name" value="VI_FHA"/>
    <property type="match status" value="1"/>
</dbReference>
<sequence length="482" mass="51932">MALRLTITSYHKITPGQCPEMTLDTGVMAIGRNSDNDWVLPDPARLVSSRHCLIQYKDGRYFLTDNSTNGVELVNAGVRMRRGSSELLEDGEVIRIGEYEIQARIEAGLTQGASPFAAADSANSFEALMAAHQSAPTPIPDTPFSPSASAHLQGVSPQETLPDLFDFLAPSTPSPAPVSDHVPAERHDFRPPAATLPPPPAMPTPAPGVPQLPGAGGGLIPEDWDLLGETPAAGNPFATFEPAPPLGVSIPEPLQPADVPPVERPAAPVAVTEQAPLATSSTPAENHDELLQAFLRGAGLERLRLDNRQAAAQMEAIGRSYRLMVEGLIDVLRARSSLKGEFRMQQTLVRPVENNPLKFAPNADEALLLLLRGGSPAFMPADQAVRDGFDDLRAHQLAVMAGVEAAIKHLLARFEPRALEARMGKGGGLSSLLPGARQAQSWQQFVELYATLSREAEDDFQDLFGREFGRAYEQHIARLRHP</sequence>
<evidence type="ECO:0000259" key="2">
    <source>
        <dbReference type="PROSITE" id="PS50006"/>
    </source>
</evidence>
<feature type="region of interest" description="Disordered" evidence="1">
    <location>
        <begin position="170"/>
        <end position="203"/>
    </location>
</feature>
<dbReference type="InterPro" id="IPR000253">
    <property type="entry name" value="FHA_dom"/>
</dbReference>
<dbReference type="AlphaFoldDB" id="A0A246F9S7"/>
<organism evidence="3 4">
    <name type="scientific">Pseudomonas nitroreducens</name>
    <dbReference type="NCBI Taxonomy" id="46680"/>
    <lineage>
        <taxon>Bacteria</taxon>
        <taxon>Pseudomonadati</taxon>
        <taxon>Pseudomonadota</taxon>
        <taxon>Gammaproteobacteria</taxon>
        <taxon>Pseudomonadales</taxon>
        <taxon>Pseudomonadaceae</taxon>
        <taxon>Pseudomonas</taxon>
    </lineage>
</organism>
<name>A0A246F9S7_PSENT</name>
<dbReference type="Gene3D" id="2.60.200.20">
    <property type="match status" value="1"/>
</dbReference>
<dbReference type="RefSeq" id="WP_088417277.1">
    <property type="nucleotide sequence ID" value="NZ_NJBA01000003.1"/>
</dbReference>
<dbReference type="eggNOG" id="COG1716">
    <property type="taxonomic scope" value="Bacteria"/>
</dbReference>
<dbReference type="eggNOG" id="COG3456">
    <property type="taxonomic scope" value="Bacteria"/>
</dbReference>
<dbReference type="Proteomes" id="UP000198145">
    <property type="component" value="Unassembled WGS sequence"/>
</dbReference>
<protein>
    <submittedName>
        <fullName evidence="3">Type VI secretion protein</fullName>
    </submittedName>
</protein>
<gene>
    <name evidence="3" type="ORF">CEG18_09515</name>
</gene>
<comment type="caution">
    <text evidence="3">The sequence shown here is derived from an EMBL/GenBank/DDBJ whole genome shotgun (WGS) entry which is preliminary data.</text>
</comment>
<evidence type="ECO:0000313" key="4">
    <source>
        <dbReference type="Proteomes" id="UP000198145"/>
    </source>
</evidence>